<dbReference type="EMBL" id="FN653027">
    <property type="protein sequence ID" value="CBY08030.1"/>
    <property type="molecule type" value="Genomic_DNA"/>
</dbReference>
<sequence>MKLFANTAFVVGSAVAASSVSSPRRNTLSRKNRVTNPNCDEFSLNASAECEDECDVDLVLCINQCSESQDPTNCSRNCFDDQEKCRRGCPCHDGCYEGCSQCPEIAQCIECLPESECRDVCTDKLCADQIQCEIYNSYCMDDARRDFNACEAACLCGGSTPTPTPTSGPTTETTTNLGGICPNGIAFVDCPYETESISKCSNIYGGNICCWNDNYGKCGKVDPYGKI</sequence>
<evidence type="ECO:0000313" key="2">
    <source>
        <dbReference type="EMBL" id="CBY08030.1"/>
    </source>
</evidence>
<proteinExistence type="predicted"/>
<name>E4X6R1_OIKDI</name>
<dbReference type="AlphaFoldDB" id="E4X6R1"/>
<evidence type="ECO:0008006" key="4">
    <source>
        <dbReference type="Google" id="ProtNLM"/>
    </source>
</evidence>
<feature type="chain" id="PRO_5003190030" description="WAP domain-containing protein" evidence="1">
    <location>
        <begin position="17"/>
        <end position="227"/>
    </location>
</feature>
<keyword evidence="3" id="KW-1185">Reference proteome</keyword>
<evidence type="ECO:0000256" key="1">
    <source>
        <dbReference type="SAM" id="SignalP"/>
    </source>
</evidence>
<feature type="signal peptide" evidence="1">
    <location>
        <begin position="1"/>
        <end position="16"/>
    </location>
</feature>
<reference evidence="2 3" key="1">
    <citation type="journal article" date="2010" name="Science">
        <title>Plasticity of animal genome architecture unmasked by rapid evolution of a pelagic tunicate.</title>
        <authorList>
            <person name="Denoeud F."/>
            <person name="Henriet S."/>
            <person name="Mungpakdee S."/>
            <person name="Aury J.M."/>
            <person name="Da Silva C."/>
            <person name="Brinkmann H."/>
            <person name="Mikhaleva J."/>
            <person name="Olsen L.C."/>
            <person name="Jubin C."/>
            <person name="Canestro C."/>
            <person name="Bouquet J.M."/>
            <person name="Danks G."/>
            <person name="Poulain J."/>
            <person name="Campsteijn C."/>
            <person name="Adamski M."/>
            <person name="Cross I."/>
            <person name="Yadetie F."/>
            <person name="Muffato M."/>
            <person name="Louis A."/>
            <person name="Butcher S."/>
            <person name="Tsagkogeorga G."/>
            <person name="Konrad A."/>
            <person name="Singh S."/>
            <person name="Jensen M.F."/>
            <person name="Cong E.H."/>
            <person name="Eikeseth-Otteraa H."/>
            <person name="Noel B."/>
            <person name="Anthouard V."/>
            <person name="Porcel B.M."/>
            <person name="Kachouri-Lafond R."/>
            <person name="Nishino A."/>
            <person name="Ugolini M."/>
            <person name="Chourrout P."/>
            <person name="Nishida H."/>
            <person name="Aasland R."/>
            <person name="Huzurbazar S."/>
            <person name="Westhof E."/>
            <person name="Delsuc F."/>
            <person name="Lehrach H."/>
            <person name="Reinhardt R."/>
            <person name="Weissenbach J."/>
            <person name="Roy S.W."/>
            <person name="Artiguenave F."/>
            <person name="Postlethwait J.H."/>
            <person name="Manak J.R."/>
            <person name="Thompson E.M."/>
            <person name="Jaillon O."/>
            <person name="Du Pasquier L."/>
            <person name="Boudinot P."/>
            <person name="Liberles D.A."/>
            <person name="Volff J.N."/>
            <person name="Philippe H."/>
            <person name="Lenhard B."/>
            <person name="Roest Crollius H."/>
            <person name="Wincker P."/>
            <person name="Chourrout D."/>
        </authorList>
    </citation>
    <scope>NUCLEOTIDE SEQUENCE [LARGE SCALE GENOMIC DNA]</scope>
</reference>
<gene>
    <name evidence="2" type="ORF">GSOID_T00003398001</name>
</gene>
<evidence type="ECO:0000313" key="3">
    <source>
        <dbReference type="Proteomes" id="UP000001307"/>
    </source>
</evidence>
<organism evidence="2 3">
    <name type="scientific">Oikopleura dioica</name>
    <name type="common">Tunicate</name>
    <dbReference type="NCBI Taxonomy" id="34765"/>
    <lineage>
        <taxon>Eukaryota</taxon>
        <taxon>Metazoa</taxon>
        <taxon>Chordata</taxon>
        <taxon>Tunicata</taxon>
        <taxon>Appendicularia</taxon>
        <taxon>Copelata</taxon>
        <taxon>Oikopleuridae</taxon>
        <taxon>Oikopleura</taxon>
    </lineage>
</organism>
<dbReference type="InParanoid" id="E4X6R1"/>
<keyword evidence="1" id="KW-0732">Signal</keyword>
<protein>
    <recommendedName>
        <fullName evidence="4">WAP domain-containing protein</fullName>
    </recommendedName>
</protein>
<dbReference type="Proteomes" id="UP000001307">
    <property type="component" value="Unassembled WGS sequence"/>
</dbReference>
<dbReference type="OrthoDB" id="10328880at2759"/>
<accession>E4X6R1</accession>